<dbReference type="GO" id="GO:0003677">
    <property type="term" value="F:DNA binding"/>
    <property type="evidence" value="ECO:0007669"/>
    <property type="project" value="UniProtKB-KW"/>
</dbReference>
<evidence type="ECO:0000256" key="4">
    <source>
        <dbReference type="ARBA" id="ARBA00023125"/>
    </source>
</evidence>
<evidence type="ECO:0000313" key="8">
    <source>
        <dbReference type="Proteomes" id="UP001139353"/>
    </source>
</evidence>
<dbReference type="SUPFAM" id="SSF53383">
    <property type="entry name" value="PLP-dependent transferases"/>
    <property type="match status" value="1"/>
</dbReference>
<dbReference type="EMBL" id="JAJLJH010000006">
    <property type="protein sequence ID" value="MCK9687937.1"/>
    <property type="molecule type" value="Genomic_DNA"/>
</dbReference>
<dbReference type="InterPro" id="IPR004839">
    <property type="entry name" value="Aminotransferase_I/II_large"/>
</dbReference>
<dbReference type="PANTHER" id="PTHR46577">
    <property type="entry name" value="HTH-TYPE TRANSCRIPTIONAL REGULATORY PROTEIN GABR"/>
    <property type="match status" value="1"/>
</dbReference>
<dbReference type="PROSITE" id="PS50949">
    <property type="entry name" value="HTH_GNTR"/>
    <property type="match status" value="1"/>
</dbReference>
<dbReference type="AlphaFoldDB" id="A0A9X1YP04"/>
<gene>
    <name evidence="7" type="ORF">LPC04_19710</name>
</gene>
<feature type="domain" description="HTH gntR-type" evidence="6">
    <location>
        <begin position="9"/>
        <end position="77"/>
    </location>
</feature>
<evidence type="ECO:0000256" key="1">
    <source>
        <dbReference type="ARBA" id="ARBA00005384"/>
    </source>
</evidence>
<accession>A0A9X1YP04</accession>
<dbReference type="SUPFAM" id="SSF46785">
    <property type="entry name" value="Winged helix' DNA-binding domain"/>
    <property type="match status" value="1"/>
</dbReference>
<dbReference type="InterPro" id="IPR036388">
    <property type="entry name" value="WH-like_DNA-bd_sf"/>
</dbReference>
<keyword evidence="7" id="KW-0032">Aminotransferase</keyword>
<dbReference type="SMART" id="SM00345">
    <property type="entry name" value="HTH_GNTR"/>
    <property type="match status" value="1"/>
</dbReference>
<dbReference type="RefSeq" id="WP_275683980.1">
    <property type="nucleotide sequence ID" value="NZ_JAJLJH010000006.1"/>
</dbReference>
<dbReference type="Gene3D" id="1.10.10.10">
    <property type="entry name" value="Winged helix-like DNA-binding domain superfamily/Winged helix DNA-binding domain"/>
    <property type="match status" value="1"/>
</dbReference>
<protein>
    <submittedName>
        <fullName evidence="7">PLP-dependent aminotransferase family protein</fullName>
    </submittedName>
</protein>
<evidence type="ECO:0000256" key="2">
    <source>
        <dbReference type="ARBA" id="ARBA00022898"/>
    </source>
</evidence>
<dbReference type="Pfam" id="PF00155">
    <property type="entry name" value="Aminotran_1_2"/>
    <property type="match status" value="1"/>
</dbReference>
<evidence type="ECO:0000256" key="5">
    <source>
        <dbReference type="ARBA" id="ARBA00023163"/>
    </source>
</evidence>
<dbReference type="InterPro" id="IPR051446">
    <property type="entry name" value="HTH_trans_reg/aminotransferase"/>
</dbReference>
<dbReference type="GO" id="GO:0030170">
    <property type="term" value="F:pyridoxal phosphate binding"/>
    <property type="evidence" value="ECO:0007669"/>
    <property type="project" value="InterPro"/>
</dbReference>
<dbReference type="GO" id="GO:0003700">
    <property type="term" value="F:DNA-binding transcription factor activity"/>
    <property type="evidence" value="ECO:0007669"/>
    <property type="project" value="InterPro"/>
</dbReference>
<dbReference type="Gene3D" id="3.40.640.10">
    <property type="entry name" value="Type I PLP-dependent aspartate aminotransferase-like (Major domain)"/>
    <property type="match status" value="1"/>
</dbReference>
<dbReference type="InterPro" id="IPR036390">
    <property type="entry name" value="WH_DNA-bd_sf"/>
</dbReference>
<proteinExistence type="inferred from homology"/>
<organism evidence="7 8">
    <name type="scientific">Scleromatobacter humisilvae</name>
    <dbReference type="NCBI Taxonomy" id="2897159"/>
    <lineage>
        <taxon>Bacteria</taxon>
        <taxon>Pseudomonadati</taxon>
        <taxon>Pseudomonadota</taxon>
        <taxon>Betaproteobacteria</taxon>
        <taxon>Burkholderiales</taxon>
        <taxon>Sphaerotilaceae</taxon>
        <taxon>Scleromatobacter</taxon>
    </lineage>
</organism>
<comment type="caution">
    <text evidence="7">The sequence shown here is derived from an EMBL/GenBank/DDBJ whole genome shotgun (WGS) entry which is preliminary data.</text>
</comment>
<dbReference type="PANTHER" id="PTHR46577:SF1">
    <property type="entry name" value="HTH-TYPE TRANSCRIPTIONAL REGULATORY PROTEIN GABR"/>
    <property type="match status" value="1"/>
</dbReference>
<name>A0A9X1YP04_9BURK</name>
<dbReference type="InterPro" id="IPR015421">
    <property type="entry name" value="PyrdxlP-dep_Trfase_major"/>
</dbReference>
<sequence>MHLQLDNHGPKHEQLARSLRQAIRSGQFQSGSKLPSTRMLSENLGLSRNTVLRAYEQLRIERLGVMREGSGTYVSDVPLPHGPVMQPRRVEAQSAYAARLRDLPPLTLGGAGPALRYDLQYGAPLVNTKLVSAWSSALATAAARTNTGYPHPQGLPELRESISRFLATWRGVAADPRDIVIVSGTQQALSLVSRILLDPGATAAMEDPYYELASHCLRAHGADVVGVRTDEDGLVVDELPSCARLVHVTPSHQFPSGRTMSLSRRQQLLRFAEEHSSWIFEDDYDGELSYSARPIPALRSLDTGDRVVYVGSFSKMMFPSLRLAYVVCPAGLRKDLVRAKMLEDMGCPAIEQAAMHLLFSRGSFDRHLRATVLELRRRRSALFAGLERHAAGRIQADDSRLGMHVIGWLPDFDTPRLDRLMESARQQGLGLHPIHPYYREPPPRLGLLLGFAGLFPRQIDAATKILGDCLQALP</sequence>
<keyword evidence="8" id="KW-1185">Reference proteome</keyword>
<dbReference type="CDD" id="cd00609">
    <property type="entry name" value="AAT_like"/>
    <property type="match status" value="1"/>
</dbReference>
<dbReference type="CDD" id="cd07377">
    <property type="entry name" value="WHTH_GntR"/>
    <property type="match status" value="1"/>
</dbReference>
<evidence type="ECO:0000259" key="6">
    <source>
        <dbReference type="PROSITE" id="PS50949"/>
    </source>
</evidence>
<dbReference type="InterPro" id="IPR000524">
    <property type="entry name" value="Tscrpt_reg_HTH_GntR"/>
</dbReference>
<reference evidence="7" key="1">
    <citation type="submission" date="2021-11" db="EMBL/GenBank/DDBJ databases">
        <title>BS-T2-15 a new species belonging to the Comamonadaceae family isolated from the soil of a French oak forest.</title>
        <authorList>
            <person name="Mieszkin S."/>
            <person name="Alain K."/>
        </authorList>
    </citation>
    <scope>NUCLEOTIDE SEQUENCE</scope>
    <source>
        <strain evidence="7">BS-T2-15</strain>
    </source>
</reference>
<dbReference type="GO" id="GO:0008483">
    <property type="term" value="F:transaminase activity"/>
    <property type="evidence" value="ECO:0007669"/>
    <property type="project" value="UniProtKB-KW"/>
</dbReference>
<keyword evidence="2" id="KW-0663">Pyridoxal phosphate</keyword>
<dbReference type="InterPro" id="IPR015424">
    <property type="entry name" value="PyrdxlP-dep_Trfase"/>
</dbReference>
<keyword evidence="7" id="KW-0808">Transferase</keyword>
<evidence type="ECO:0000313" key="7">
    <source>
        <dbReference type="EMBL" id="MCK9687937.1"/>
    </source>
</evidence>
<keyword evidence="4" id="KW-0238">DNA-binding</keyword>
<evidence type="ECO:0000256" key="3">
    <source>
        <dbReference type="ARBA" id="ARBA00023015"/>
    </source>
</evidence>
<keyword evidence="5" id="KW-0804">Transcription</keyword>
<dbReference type="Proteomes" id="UP001139353">
    <property type="component" value="Unassembled WGS sequence"/>
</dbReference>
<comment type="similarity">
    <text evidence="1">In the C-terminal section; belongs to the class-I pyridoxal-phosphate-dependent aminotransferase family.</text>
</comment>
<dbReference type="Pfam" id="PF00392">
    <property type="entry name" value="GntR"/>
    <property type="match status" value="1"/>
</dbReference>
<keyword evidence="3" id="KW-0805">Transcription regulation</keyword>